<dbReference type="EMBL" id="KL198048">
    <property type="protein sequence ID" value="KDQ12776.1"/>
    <property type="molecule type" value="Genomic_DNA"/>
</dbReference>
<dbReference type="HOGENOM" id="CLU_847279_0_0_1"/>
<dbReference type="AlphaFoldDB" id="A0A067MMH8"/>
<evidence type="ECO:0000313" key="2">
    <source>
        <dbReference type="Proteomes" id="UP000027195"/>
    </source>
</evidence>
<keyword evidence="2" id="KW-1185">Reference proteome</keyword>
<reference evidence="2" key="1">
    <citation type="journal article" date="2014" name="Proc. Natl. Acad. Sci. U.S.A.">
        <title>Extensive sampling of basidiomycete genomes demonstrates inadequacy of the white-rot/brown-rot paradigm for wood decay fungi.</title>
        <authorList>
            <person name="Riley R."/>
            <person name="Salamov A.A."/>
            <person name="Brown D.W."/>
            <person name="Nagy L.G."/>
            <person name="Floudas D."/>
            <person name="Held B.W."/>
            <person name="Levasseur A."/>
            <person name="Lombard V."/>
            <person name="Morin E."/>
            <person name="Otillar R."/>
            <person name="Lindquist E.A."/>
            <person name="Sun H."/>
            <person name="LaButti K.M."/>
            <person name="Schmutz J."/>
            <person name="Jabbour D."/>
            <person name="Luo H."/>
            <person name="Baker S.E."/>
            <person name="Pisabarro A.G."/>
            <person name="Walton J.D."/>
            <person name="Blanchette R.A."/>
            <person name="Henrissat B."/>
            <person name="Martin F."/>
            <person name="Cullen D."/>
            <person name="Hibbett D.S."/>
            <person name="Grigoriev I.V."/>
        </authorList>
    </citation>
    <scope>NUCLEOTIDE SEQUENCE [LARGE SCALE GENOMIC DNA]</scope>
    <source>
        <strain evidence="2">FD-172 SS1</strain>
    </source>
</reference>
<evidence type="ECO:0000313" key="1">
    <source>
        <dbReference type="EMBL" id="KDQ12776.1"/>
    </source>
</evidence>
<protein>
    <submittedName>
        <fullName evidence="1">Uncharacterized protein</fullName>
    </submittedName>
</protein>
<dbReference type="InParanoid" id="A0A067MMH8"/>
<dbReference type="Proteomes" id="UP000027195">
    <property type="component" value="Unassembled WGS sequence"/>
</dbReference>
<organism evidence="1 2">
    <name type="scientific">Botryobasidium botryosum (strain FD-172 SS1)</name>
    <dbReference type="NCBI Taxonomy" id="930990"/>
    <lineage>
        <taxon>Eukaryota</taxon>
        <taxon>Fungi</taxon>
        <taxon>Dikarya</taxon>
        <taxon>Basidiomycota</taxon>
        <taxon>Agaricomycotina</taxon>
        <taxon>Agaricomycetes</taxon>
        <taxon>Cantharellales</taxon>
        <taxon>Botryobasidiaceae</taxon>
        <taxon>Botryobasidium</taxon>
    </lineage>
</organism>
<proteinExistence type="predicted"/>
<name>A0A067MMH8_BOTB1</name>
<gene>
    <name evidence="1" type="ORF">BOTBODRAFT_410350</name>
</gene>
<sequence length="328" mass="35531">MIETEDAPMIGVYNPDIFMHPSGSWFEVESMIQDSSDREPMDDSVIYDGEENQTTEIDMDAPAVEISEYDMNEPVEDGYDLEHIDSATMSSMDSDIELHPEAPVEPITDVPVVDITLEPIAADPPAAESSLDVVEEYLPPAPPFVADVQPTEVNAIHTETEPIPQLDDPATLVAVIPEGSIATVVDPSLPAPEEVTAPESPLPQGGDTLVDSAMPIATHTEIVESMSAFAENSLPQSDDNAVVASAPELAETAEHVVQEAEDQLPSLTSPLPVRLDIPESGSIYLFAFPEDVDLSSPPMLLLKDQPHIYHEPIISVFMALRDEDHFIG</sequence>
<accession>A0A067MMH8</accession>